<gene>
    <name evidence="1" type="ORF">PDMSB3_0347</name>
</gene>
<proteinExistence type="predicted"/>
<accession>A0A5Q4Z8V0</accession>
<dbReference type="AlphaFoldDB" id="A0A5Q4Z8V0"/>
<evidence type="ECO:0000313" key="2">
    <source>
        <dbReference type="Proteomes" id="UP000325811"/>
    </source>
</evidence>
<name>A0A5Q4Z8V0_9BURK</name>
<keyword evidence="2" id="KW-1185">Reference proteome</keyword>
<protein>
    <submittedName>
        <fullName evidence="1">Uncharacterized protein</fullName>
    </submittedName>
</protein>
<dbReference type="EMBL" id="LR699553">
    <property type="protein sequence ID" value="VVD26809.1"/>
    <property type="molecule type" value="Genomic_DNA"/>
</dbReference>
<dbReference type="Proteomes" id="UP000325811">
    <property type="component" value="Chromosome I"/>
</dbReference>
<organism evidence="1 2">
    <name type="scientific">Paraburkholderia dioscoreae</name>
    <dbReference type="NCBI Taxonomy" id="2604047"/>
    <lineage>
        <taxon>Bacteria</taxon>
        <taxon>Pseudomonadati</taxon>
        <taxon>Pseudomonadota</taxon>
        <taxon>Betaproteobacteria</taxon>
        <taxon>Burkholderiales</taxon>
        <taxon>Burkholderiaceae</taxon>
        <taxon>Paraburkholderia</taxon>
    </lineage>
</organism>
<evidence type="ECO:0000313" key="1">
    <source>
        <dbReference type="EMBL" id="VVD26809.1"/>
    </source>
</evidence>
<sequence length="66" mass="7876">MKFFRYSQDLWITLLRTWPNRLEMPILWALCQIPLTRCVRKKPVKSMPFGCGPPRTFQMFQNLSGT</sequence>
<dbReference type="KEGG" id="pdio:PDMSB3_0347"/>
<reference evidence="1 2" key="1">
    <citation type="submission" date="2019-08" db="EMBL/GenBank/DDBJ databases">
        <authorList>
            <person name="Herpell B J."/>
        </authorList>
    </citation>
    <scope>NUCLEOTIDE SEQUENCE [LARGE SCALE GENOMIC DNA]</scope>
    <source>
        <strain evidence="2">Msb3</strain>
    </source>
</reference>